<organism evidence="1 2">
    <name type="scientific">Amycolatopsis viridis</name>
    <dbReference type="NCBI Taxonomy" id="185678"/>
    <lineage>
        <taxon>Bacteria</taxon>
        <taxon>Bacillati</taxon>
        <taxon>Actinomycetota</taxon>
        <taxon>Actinomycetes</taxon>
        <taxon>Pseudonocardiales</taxon>
        <taxon>Pseudonocardiaceae</taxon>
        <taxon>Amycolatopsis</taxon>
    </lineage>
</organism>
<protein>
    <submittedName>
        <fullName evidence="1">Uncharacterized protein</fullName>
    </submittedName>
</protein>
<accession>A0ABX0SYJ7</accession>
<proteinExistence type="predicted"/>
<dbReference type="EMBL" id="JAANOU010000001">
    <property type="protein sequence ID" value="NIH81705.1"/>
    <property type="molecule type" value="Genomic_DNA"/>
</dbReference>
<dbReference type="Proteomes" id="UP000754495">
    <property type="component" value="Unassembled WGS sequence"/>
</dbReference>
<dbReference type="RefSeq" id="WP_167117845.1">
    <property type="nucleotide sequence ID" value="NZ_JAANOU010000001.1"/>
</dbReference>
<comment type="caution">
    <text evidence="1">The sequence shown here is derived from an EMBL/GenBank/DDBJ whole genome shotgun (WGS) entry which is preliminary data.</text>
</comment>
<keyword evidence="2" id="KW-1185">Reference proteome</keyword>
<name>A0ABX0SYJ7_9PSEU</name>
<gene>
    <name evidence="1" type="ORF">FHX46_004235</name>
</gene>
<sequence length="173" mass="19113">MTEPFDFFAAADEPPFEPTGALGRVGHFAEQAHQGRLDALEALRRAEAEVSEYLRRQAIARDGEVRAATEGKVHADAPATSARTARNIAPRTGTQRARVLTDIVEHAGATDFEICERVGLLDNSVRPRRAELVEGGYVRDSGRIREHRGSQWVIWEPTPAGIDWYRDHSADAA</sequence>
<reference evidence="1 2" key="1">
    <citation type="submission" date="2020-03" db="EMBL/GenBank/DDBJ databases">
        <title>Sequencing the genomes of 1000 actinobacteria strains.</title>
        <authorList>
            <person name="Klenk H.-P."/>
        </authorList>
    </citation>
    <scope>NUCLEOTIDE SEQUENCE [LARGE SCALE GENOMIC DNA]</scope>
    <source>
        <strain evidence="1 2">DSM 45668</strain>
    </source>
</reference>
<evidence type="ECO:0000313" key="1">
    <source>
        <dbReference type="EMBL" id="NIH81705.1"/>
    </source>
</evidence>
<evidence type="ECO:0000313" key="2">
    <source>
        <dbReference type="Proteomes" id="UP000754495"/>
    </source>
</evidence>